<dbReference type="OrthoDB" id="9806457at2"/>
<keyword evidence="2" id="KW-0645">Protease</keyword>
<dbReference type="Proteomes" id="UP000264310">
    <property type="component" value="Unassembled WGS sequence"/>
</dbReference>
<dbReference type="InterPro" id="IPR003111">
    <property type="entry name" value="Lon_prtase_N"/>
</dbReference>
<organism evidence="2 3">
    <name type="scientific">Fulvimarina endophytica</name>
    <dbReference type="NCBI Taxonomy" id="2293836"/>
    <lineage>
        <taxon>Bacteria</taxon>
        <taxon>Pseudomonadati</taxon>
        <taxon>Pseudomonadota</taxon>
        <taxon>Alphaproteobacteria</taxon>
        <taxon>Hyphomicrobiales</taxon>
        <taxon>Aurantimonadaceae</taxon>
        <taxon>Fulvimarina</taxon>
    </lineage>
</organism>
<proteinExistence type="predicted"/>
<dbReference type="AlphaFoldDB" id="A0A371X506"/>
<dbReference type="GO" id="GO:0006508">
    <property type="term" value="P:proteolysis"/>
    <property type="evidence" value="ECO:0007669"/>
    <property type="project" value="UniProtKB-KW"/>
</dbReference>
<dbReference type="PANTHER" id="PTHR46732:SF8">
    <property type="entry name" value="ATP-DEPENDENT PROTEASE LA (LON) DOMAIN PROTEIN"/>
    <property type="match status" value="1"/>
</dbReference>
<name>A0A371X506_9HYPH</name>
<dbReference type="EMBL" id="QURL01000003">
    <property type="protein sequence ID" value="RFC64287.1"/>
    <property type="molecule type" value="Genomic_DNA"/>
</dbReference>
<keyword evidence="2" id="KW-0378">Hydrolase</keyword>
<dbReference type="SMART" id="SM00464">
    <property type="entry name" value="LON"/>
    <property type="match status" value="1"/>
</dbReference>
<evidence type="ECO:0000313" key="3">
    <source>
        <dbReference type="Proteomes" id="UP000264310"/>
    </source>
</evidence>
<dbReference type="PANTHER" id="PTHR46732">
    <property type="entry name" value="ATP-DEPENDENT PROTEASE LA (LON) DOMAIN PROTEIN"/>
    <property type="match status" value="1"/>
</dbReference>
<keyword evidence="3" id="KW-1185">Reference proteome</keyword>
<dbReference type="Gene3D" id="2.30.130.40">
    <property type="entry name" value="LON domain-like"/>
    <property type="match status" value="1"/>
</dbReference>
<comment type="caution">
    <text evidence="2">The sequence shown here is derived from an EMBL/GenBank/DDBJ whole genome shotgun (WGS) entry which is preliminary data.</text>
</comment>
<dbReference type="RefSeq" id="WP_116682702.1">
    <property type="nucleotide sequence ID" value="NZ_QURL01000003.1"/>
</dbReference>
<dbReference type="InterPro" id="IPR046336">
    <property type="entry name" value="Lon_prtase_N_sf"/>
</dbReference>
<sequence length="227" mass="24923">MAQAGNRVYREVSDLPERVPVFPLSGALLLPGGQLPLNIFEPRYLEMIDDAMASDRLIGMIQPSLDGTLKANGDPELCRVGCLGRITSFSESGDGRYIIALQGVARFRVIEEEDSRRHYRLCRIKAFAGDLTEAAGAVPVNRQGLLSIFRRYLEANQLEADWESVKSAPDDLLVSALCMMMAPQGAAERQALLEAEDLQQRTETLIAITEMALAEDGEDEGGPRTLN</sequence>
<feature type="domain" description="Lon N-terminal" evidence="1">
    <location>
        <begin position="19"/>
        <end position="213"/>
    </location>
</feature>
<protein>
    <submittedName>
        <fullName evidence="2">ATP-dependent protease</fullName>
    </submittedName>
</protein>
<reference evidence="2 3" key="1">
    <citation type="submission" date="2018-08" db="EMBL/GenBank/DDBJ databases">
        <title>Fulvimarina sp. 85, whole genome shotgun sequence.</title>
        <authorList>
            <person name="Tuo L."/>
        </authorList>
    </citation>
    <scope>NUCLEOTIDE SEQUENCE [LARGE SCALE GENOMIC DNA]</scope>
    <source>
        <strain evidence="2 3">85</strain>
    </source>
</reference>
<gene>
    <name evidence="2" type="ORF">DYI37_08080</name>
</gene>
<accession>A0A371X506</accession>
<evidence type="ECO:0000313" key="2">
    <source>
        <dbReference type="EMBL" id="RFC64287.1"/>
    </source>
</evidence>
<dbReference type="Pfam" id="PF02190">
    <property type="entry name" value="LON_substr_bdg"/>
    <property type="match status" value="1"/>
</dbReference>
<dbReference type="SUPFAM" id="SSF88697">
    <property type="entry name" value="PUA domain-like"/>
    <property type="match status" value="1"/>
</dbReference>
<dbReference type="PROSITE" id="PS51787">
    <property type="entry name" value="LON_N"/>
    <property type="match status" value="1"/>
</dbReference>
<dbReference type="InterPro" id="IPR015947">
    <property type="entry name" value="PUA-like_sf"/>
</dbReference>
<dbReference type="GO" id="GO:0008233">
    <property type="term" value="F:peptidase activity"/>
    <property type="evidence" value="ECO:0007669"/>
    <property type="project" value="UniProtKB-KW"/>
</dbReference>
<evidence type="ECO:0000259" key="1">
    <source>
        <dbReference type="PROSITE" id="PS51787"/>
    </source>
</evidence>